<evidence type="ECO:0000313" key="11">
    <source>
        <dbReference type="Proteomes" id="UP000055590"/>
    </source>
</evidence>
<keyword evidence="7" id="KW-1133">Transmembrane helix</keyword>
<evidence type="ECO:0000256" key="3">
    <source>
        <dbReference type="ARBA" id="ARBA00022475"/>
    </source>
</evidence>
<keyword evidence="6" id="KW-0653">Protein transport</keyword>
<dbReference type="GO" id="GO:0015031">
    <property type="term" value="P:protein transport"/>
    <property type="evidence" value="ECO:0007669"/>
    <property type="project" value="UniProtKB-KW"/>
</dbReference>
<evidence type="ECO:0000313" key="10">
    <source>
        <dbReference type="EMBL" id="AKU91319.1"/>
    </source>
</evidence>
<dbReference type="STRING" id="1391653.AKJ08_1706"/>
<keyword evidence="4" id="KW-0997">Cell inner membrane</keyword>
<evidence type="ECO:0000256" key="5">
    <source>
        <dbReference type="ARBA" id="ARBA00022692"/>
    </source>
</evidence>
<evidence type="ECO:0000256" key="8">
    <source>
        <dbReference type="ARBA" id="ARBA00023136"/>
    </source>
</evidence>
<keyword evidence="8" id="KW-0472">Membrane</keyword>
<evidence type="ECO:0000256" key="6">
    <source>
        <dbReference type="ARBA" id="ARBA00022927"/>
    </source>
</evidence>
<evidence type="ECO:0000259" key="9">
    <source>
        <dbReference type="Pfam" id="PF11356"/>
    </source>
</evidence>
<accession>A0A0K1PDX1</accession>
<dbReference type="InterPro" id="IPR024961">
    <property type="entry name" value="T2SS_GspC_N"/>
</dbReference>
<dbReference type="OrthoDB" id="341285at2"/>
<dbReference type="AlphaFoldDB" id="A0A0K1PDX1"/>
<dbReference type="Gene3D" id="2.30.30.830">
    <property type="match status" value="1"/>
</dbReference>
<evidence type="ECO:0000256" key="2">
    <source>
        <dbReference type="ARBA" id="ARBA00022448"/>
    </source>
</evidence>
<evidence type="ECO:0000256" key="7">
    <source>
        <dbReference type="ARBA" id="ARBA00022989"/>
    </source>
</evidence>
<sequence>MELLFRKYFWTLNLAFLAVAALLCAGIANSWITSKIAPGLSFGFDVPVRAPPPTAGGPARLHLETTASFLGIVLPKDEPVAIPREPVFDPNAAPVRSSLRVSLIGTMVANRPEWSLATIRDDNARETGVYMPGDRLLGAEVLEIERLRVIIKNEGRKEYIALGEIGPPPPPMTAVSAVPPAVSSGGDANVRQIDDNNYEITRDELDKQLSNLNAIATQARIVPSFKNGVANGFKLFSIRPGSLYSKIGIENGDVIRKINGFEINSPEKALELYAKLKESSKVELELERRGQVIPKSYVIR</sequence>
<dbReference type="GO" id="GO:0005886">
    <property type="term" value="C:plasma membrane"/>
    <property type="evidence" value="ECO:0007669"/>
    <property type="project" value="UniProtKB-SubCell"/>
</dbReference>
<reference evidence="10 11" key="1">
    <citation type="submission" date="2015-08" db="EMBL/GenBank/DDBJ databases">
        <authorList>
            <person name="Babu N.S."/>
            <person name="Beckwith C.J."/>
            <person name="Beseler K.G."/>
            <person name="Brison A."/>
            <person name="Carone J.V."/>
            <person name="Caskin T.P."/>
            <person name="Diamond M."/>
            <person name="Durham M.E."/>
            <person name="Foxe J.M."/>
            <person name="Go M."/>
            <person name="Henderson B.A."/>
            <person name="Jones I.B."/>
            <person name="McGettigan J.A."/>
            <person name="Micheletti S.J."/>
            <person name="Nasrallah M.E."/>
            <person name="Ortiz D."/>
            <person name="Piller C.R."/>
            <person name="Privatt S.R."/>
            <person name="Schneider S.L."/>
            <person name="Sharp S."/>
            <person name="Smith T.C."/>
            <person name="Stanton J.D."/>
            <person name="Ullery H.E."/>
            <person name="Wilson R.J."/>
            <person name="Serrano M.G."/>
            <person name="Buck G."/>
            <person name="Lee V."/>
            <person name="Wang Y."/>
            <person name="Carvalho R."/>
            <person name="Voegtly L."/>
            <person name="Shi R."/>
            <person name="Duckworth R."/>
            <person name="Johnson A."/>
            <person name="Loviza R."/>
            <person name="Walstead R."/>
            <person name="Shah Z."/>
            <person name="Kiflezghi M."/>
            <person name="Wade K."/>
            <person name="Ball S.L."/>
            <person name="Bradley K.W."/>
            <person name="Asai D.J."/>
            <person name="Bowman C.A."/>
            <person name="Russell D.A."/>
            <person name="Pope W.H."/>
            <person name="Jacobs-Sera D."/>
            <person name="Hendrix R.W."/>
            <person name="Hatfull G.F."/>
        </authorList>
    </citation>
    <scope>NUCLEOTIDE SEQUENCE [LARGE SCALE GENOMIC DNA]</scope>
    <source>
        <strain evidence="10 11">DSM 27710</strain>
    </source>
</reference>
<proteinExistence type="predicted"/>
<organism evidence="10 11">
    <name type="scientific">Vulgatibacter incomptus</name>
    <dbReference type="NCBI Taxonomy" id="1391653"/>
    <lineage>
        <taxon>Bacteria</taxon>
        <taxon>Pseudomonadati</taxon>
        <taxon>Myxococcota</taxon>
        <taxon>Myxococcia</taxon>
        <taxon>Myxococcales</taxon>
        <taxon>Cystobacterineae</taxon>
        <taxon>Vulgatibacteraceae</taxon>
        <taxon>Vulgatibacter</taxon>
    </lineage>
</organism>
<dbReference type="KEGG" id="vin:AKJ08_1706"/>
<keyword evidence="5" id="KW-0812">Transmembrane</keyword>
<comment type="subcellular location">
    <subcellularLocation>
        <location evidence="1">Cell inner membrane</location>
    </subcellularLocation>
</comment>
<dbReference type="InterPro" id="IPR036034">
    <property type="entry name" value="PDZ_sf"/>
</dbReference>
<gene>
    <name evidence="10" type="ORF">AKJ08_1706</name>
</gene>
<keyword evidence="2" id="KW-0813">Transport</keyword>
<dbReference type="EMBL" id="CP012332">
    <property type="protein sequence ID" value="AKU91319.1"/>
    <property type="molecule type" value="Genomic_DNA"/>
</dbReference>
<evidence type="ECO:0000256" key="1">
    <source>
        <dbReference type="ARBA" id="ARBA00004533"/>
    </source>
</evidence>
<keyword evidence="11" id="KW-1185">Reference proteome</keyword>
<dbReference type="NCBIfam" id="NF041515">
    <property type="entry name" value="GspC_delta"/>
    <property type="match status" value="1"/>
</dbReference>
<dbReference type="Gene3D" id="2.30.42.10">
    <property type="match status" value="1"/>
</dbReference>
<dbReference type="SUPFAM" id="SSF50156">
    <property type="entry name" value="PDZ domain-like"/>
    <property type="match status" value="1"/>
</dbReference>
<evidence type="ECO:0000256" key="4">
    <source>
        <dbReference type="ARBA" id="ARBA00022519"/>
    </source>
</evidence>
<protein>
    <submittedName>
        <fullName evidence="10">General secretion pathway protein C</fullName>
    </submittedName>
</protein>
<dbReference type="RefSeq" id="WP_050725644.1">
    <property type="nucleotide sequence ID" value="NZ_CP012332.1"/>
</dbReference>
<keyword evidence="3" id="KW-1003">Cell membrane</keyword>
<dbReference type="PATRIC" id="fig|1391653.3.peg.1788"/>
<feature type="domain" description="Type II secretion system protein GspC N-terminal" evidence="9">
    <location>
        <begin position="96"/>
        <end position="162"/>
    </location>
</feature>
<dbReference type="Pfam" id="PF11356">
    <property type="entry name" value="T2SSC"/>
    <property type="match status" value="1"/>
</dbReference>
<name>A0A0K1PDX1_9BACT</name>
<dbReference type="Proteomes" id="UP000055590">
    <property type="component" value="Chromosome"/>
</dbReference>